<comment type="catalytic activity">
    <reaction evidence="1">
        <text>ATP-independent breakage of single-stranded DNA, followed by passage and rejoining.</text>
        <dbReference type="EC" id="5.6.2.1"/>
    </reaction>
</comment>
<dbReference type="PROSITE" id="PS00396">
    <property type="entry name" value="TOPO_IA_1"/>
    <property type="match status" value="1"/>
</dbReference>
<protein>
    <recommendedName>
        <fullName evidence="3">DNA topoisomerase</fullName>
        <ecNumber evidence="3">5.6.2.1</ecNumber>
    </recommendedName>
    <alternativeName>
        <fullName evidence="10">Omega-protein</fullName>
    </alternativeName>
    <alternativeName>
        <fullName evidence="9">Relaxing enzyme</fullName>
    </alternativeName>
    <alternativeName>
        <fullName evidence="7">Swivelase</fullName>
    </alternativeName>
    <alternativeName>
        <fullName evidence="8">Untwisting enzyme</fullName>
    </alternativeName>
</protein>
<dbReference type="InterPro" id="IPR003601">
    <property type="entry name" value="Topo_IA_2"/>
</dbReference>
<keyword evidence="6 12" id="KW-0413">Isomerase</keyword>
<dbReference type="PROSITE" id="PS52039">
    <property type="entry name" value="TOPO_IA_2"/>
    <property type="match status" value="1"/>
</dbReference>
<comment type="similarity">
    <text evidence="2">Belongs to the type IA topoisomerase family.</text>
</comment>
<keyword evidence="4" id="KW-0799">Topoisomerase</keyword>
<dbReference type="SUPFAM" id="SSF56712">
    <property type="entry name" value="Prokaryotic type I DNA topoisomerase"/>
    <property type="match status" value="1"/>
</dbReference>
<sequence>MRETQKEEMIMIAIVTDKPDTGKEIARILGAHRRENGYMSGNGYMVTWTFGNMISLAMPKDYGVGQLKREDFPLAPTPFRLMVRHIKTDTGWVPDINAVLQLKVIEKVFAACDRIVSATDANREGEMLFRYLYQYLECKQPYYRLWISSLTDKTVLNGMDNLRSGSLFDHLYLAGDSLGKADWLLGQNASYALCRATGMGNNSLGRVQTPVLAAISSRYRERENHIATDTWPVFISLYKDNILFRMRCTEEFTDRRRAVQLYEDCKLTGHARITATDRQPREIQPPELYNLTELQKDANTYHGMTAGQSFDIAQRLYEKKLISYPRTSSRFLSKDVYRTLPSIMEKLLNRKEFHPYAKAMGINAANLSKRVIDPDQAAEHHAIIVTDTQPQGLSPDEMMLYLLIAGRMLEALMPACKVEYTTVDAICAARRFQCRAYRIIEKGWFSLFGRESVIAGSEYQSAPLPELPDGETVTMAGCNLVHKRDLPVSAYTDAELMAYMDTAGLGTAATRTNILQTLINRKYIRYSGRYIIPTRKGLFVYETTRGMKITDATLTSGWEAQLALIEQGKLSQEVFLGGVRELTGEITDEIFQRYAKE</sequence>
<accession>W4UVJ6</accession>
<dbReference type="CDD" id="cd03362">
    <property type="entry name" value="TOPRIM_TopoIA_TopoIII"/>
    <property type="match status" value="1"/>
</dbReference>
<dbReference type="InterPro" id="IPR034144">
    <property type="entry name" value="TOPRIM_TopoIII"/>
</dbReference>
<evidence type="ECO:0000256" key="6">
    <source>
        <dbReference type="ARBA" id="ARBA00023235"/>
    </source>
</evidence>
<evidence type="ECO:0000313" key="12">
    <source>
        <dbReference type="EMBL" id="GAE84951.1"/>
    </source>
</evidence>
<dbReference type="InterPro" id="IPR003602">
    <property type="entry name" value="Topo_IA_DNA-bd_dom"/>
</dbReference>
<dbReference type="InterPro" id="IPR000380">
    <property type="entry name" value="Topo_IA"/>
</dbReference>
<dbReference type="PANTHER" id="PTHR11390:SF21">
    <property type="entry name" value="DNA TOPOISOMERASE 3-ALPHA"/>
    <property type="match status" value="1"/>
</dbReference>
<dbReference type="GO" id="GO:0006281">
    <property type="term" value="P:DNA repair"/>
    <property type="evidence" value="ECO:0007669"/>
    <property type="project" value="TreeGrafter"/>
</dbReference>
<dbReference type="InterPro" id="IPR013826">
    <property type="entry name" value="Topo_IA_cen_sub3"/>
</dbReference>
<name>W4UVJ6_9BACE</name>
<dbReference type="GO" id="GO:0003677">
    <property type="term" value="F:DNA binding"/>
    <property type="evidence" value="ECO:0007669"/>
    <property type="project" value="UniProtKB-KW"/>
</dbReference>
<dbReference type="PRINTS" id="PR00417">
    <property type="entry name" value="PRTPISMRASEI"/>
</dbReference>
<comment type="caution">
    <text evidence="12">The sequence shown here is derived from an EMBL/GenBank/DDBJ whole genome shotgun (WGS) entry which is preliminary data.</text>
</comment>
<reference evidence="12 13" key="1">
    <citation type="journal article" date="2014" name="Genome Announc.">
        <title>Draft Genome Sequence of Bacteroides reticulotermitis Strain JCM 10512T, Isolated from the Gut of a Termite.</title>
        <authorList>
            <person name="Yuki M."/>
            <person name="Oshima K."/>
            <person name="Suda W."/>
            <person name="Sakamoto M."/>
            <person name="Iida T."/>
            <person name="Hattori M."/>
            <person name="Ohkuma M."/>
        </authorList>
    </citation>
    <scope>NUCLEOTIDE SEQUENCE [LARGE SCALE GENOMIC DNA]</scope>
    <source>
        <strain evidence="12 13">JCM 10512</strain>
    </source>
</reference>
<dbReference type="Pfam" id="PF01751">
    <property type="entry name" value="Toprim"/>
    <property type="match status" value="1"/>
</dbReference>
<evidence type="ECO:0000256" key="5">
    <source>
        <dbReference type="ARBA" id="ARBA00023125"/>
    </source>
</evidence>
<evidence type="ECO:0000259" key="11">
    <source>
        <dbReference type="PROSITE" id="PS52039"/>
    </source>
</evidence>
<evidence type="ECO:0000313" key="13">
    <source>
        <dbReference type="Proteomes" id="UP000019131"/>
    </source>
</evidence>
<dbReference type="Gene3D" id="1.10.460.10">
    <property type="entry name" value="Topoisomerase I, domain 2"/>
    <property type="match status" value="1"/>
</dbReference>
<feature type="domain" description="Topo IA-type catalytic" evidence="11">
    <location>
        <begin position="168"/>
        <end position="587"/>
    </location>
</feature>
<dbReference type="GO" id="GO:0006265">
    <property type="term" value="P:DNA topological change"/>
    <property type="evidence" value="ECO:0007669"/>
    <property type="project" value="InterPro"/>
</dbReference>
<dbReference type="GO" id="GO:0003917">
    <property type="term" value="F:DNA topoisomerase type I (single strand cut, ATP-independent) activity"/>
    <property type="evidence" value="ECO:0007669"/>
    <property type="project" value="UniProtKB-EC"/>
</dbReference>
<dbReference type="EC" id="5.6.2.1" evidence="3"/>
<dbReference type="InterPro" id="IPR023405">
    <property type="entry name" value="Topo_IA_core_domain"/>
</dbReference>
<dbReference type="EMBL" id="BAIV01000021">
    <property type="protein sequence ID" value="GAE84951.1"/>
    <property type="molecule type" value="Genomic_DNA"/>
</dbReference>
<organism evidence="12 13">
    <name type="scientific">Bacteroides reticulotermitis JCM 10512</name>
    <dbReference type="NCBI Taxonomy" id="1445607"/>
    <lineage>
        <taxon>Bacteria</taxon>
        <taxon>Pseudomonadati</taxon>
        <taxon>Bacteroidota</taxon>
        <taxon>Bacteroidia</taxon>
        <taxon>Bacteroidales</taxon>
        <taxon>Bacteroidaceae</taxon>
        <taxon>Bacteroides</taxon>
    </lineage>
</organism>
<dbReference type="Gene3D" id="2.70.20.10">
    <property type="entry name" value="Topoisomerase I, domain 3"/>
    <property type="match status" value="1"/>
</dbReference>
<dbReference type="InterPro" id="IPR023406">
    <property type="entry name" value="Topo_IA_AS"/>
</dbReference>
<dbReference type="InterPro" id="IPR006171">
    <property type="entry name" value="TOPRIM_dom"/>
</dbReference>
<dbReference type="AlphaFoldDB" id="W4UVJ6"/>
<evidence type="ECO:0000256" key="3">
    <source>
        <dbReference type="ARBA" id="ARBA00012891"/>
    </source>
</evidence>
<dbReference type="Gene3D" id="1.10.290.10">
    <property type="entry name" value="Topoisomerase I, domain 4"/>
    <property type="match status" value="1"/>
</dbReference>
<evidence type="ECO:0000256" key="10">
    <source>
        <dbReference type="ARBA" id="ARBA00032877"/>
    </source>
</evidence>
<dbReference type="STRING" id="1445607.JCM10512_3334"/>
<evidence type="ECO:0000256" key="4">
    <source>
        <dbReference type="ARBA" id="ARBA00023029"/>
    </source>
</evidence>
<keyword evidence="13" id="KW-1185">Reference proteome</keyword>
<dbReference type="Pfam" id="PF01131">
    <property type="entry name" value="Topoisom_bac"/>
    <property type="match status" value="1"/>
</dbReference>
<dbReference type="InterPro" id="IPR013825">
    <property type="entry name" value="Topo_IA_cen_sub2"/>
</dbReference>
<dbReference type="GO" id="GO:0006310">
    <property type="term" value="P:DNA recombination"/>
    <property type="evidence" value="ECO:0007669"/>
    <property type="project" value="TreeGrafter"/>
</dbReference>
<dbReference type="InterPro" id="IPR013824">
    <property type="entry name" value="Topo_IA_cen_sub1"/>
</dbReference>
<evidence type="ECO:0000256" key="2">
    <source>
        <dbReference type="ARBA" id="ARBA00009446"/>
    </source>
</evidence>
<dbReference type="SMART" id="SM00493">
    <property type="entry name" value="TOPRIM"/>
    <property type="match status" value="1"/>
</dbReference>
<evidence type="ECO:0000256" key="1">
    <source>
        <dbReference type="ARBA" id="ARBA00000213"/>
    </source>
</evidence>
<dbReference type="InterPro" id="IPR013497">
    <property type="entry name" value="Topo_IA_cen"/>
</dbReference>
<evidence type="ECO:0000256" key="7">
    <source>
        <dbReference type="ARBA" id="ARBA00030003"/>
    </source>
</evidence>
<evidence type="ECO:0000256" key="8">
    <source>
        <dbReference type="ARBA" id="ARBA00031985"/>
    </source>
</evidence>
<keyword evidence="5" id="KW-0238">DNA-binding</keyword>
<proteinExistence type="inferred from homology"/>
<dbReference type="Proteomes" id="UP000019131">
    <property type="component" value="Unassembled WGS sequence"/>
</dbReference>
<gene>
    <name evidence="12" type="ORF">JCM10512_3334</name>
</gene>
<dbReference type="GO" id="GO:0043597">
    <property type="term" value="C:cytoplasmic replication fork"/>
    <property type="evidence" value="ECO:0007669"/>
    <property type="project" value="TreeGrafter"/>
</dbReference>
<dbReference type="Gene3D" id="3.40.50.140">
    <property type="match status" value="1"/>
</dbReference>
<dbReference type="SMART" id="SM00436">
    <property type="entry name" value="TOP1Bc"/>
    <property type="match status" value="1"/>
</dbReference>
<dbReference type="SMART" id="SM00437">
    <property type="entry name" value="TOP1Ac"/>
    <property type="match status" value="1"/>
</dbReference>
<evidence type="ECO:0000256" key="9">
    <source>
        <dbReference type="ARBA" id="ARBA00032235"/>
    </source>
</evidence>
<dbReference type="PANTHER" id="PTHR11390">
    <property type="entry name" value="PROKARYOTIC DNA TOPOISOMERASE"/>
    <property type="match status" value="1"/>
</dbReference>